<proteinExistence type="predicted"/>
<evidence type="ECO:0000313" key="3">
    <source>
        <dbReference type="Proteomes" id="UP001248581"/>
    </source>
</evidence>
<dbReference type="SUPFAM" id="SSF51126">
    <property type="entry name" value="Pectin lyase-like"/>
    <property type="match status" value="1"/>
</dbReference>
<feature type="chain" id="PRO_5045230220" evidence="1">
    <location>
        <begin position="22"/>
        <end position="552"/>
    </location>
</feature>
<dbReference type="InterPro" id="IPR012334">
    <property type="entry name" value="Pectin_lyas_fold"/>
</dbReference>
<reference evidence="3" key="1">
    <citation type="submission" date="2023-09" db="EMBL/GenBank/DDBJ databases">
        <authorList>
            <person name="Li S."/>
            <person name="Li X."/>
            <person name="Zhang C."/>
            <person name="Zhao Z."/>
        </authorList>
    </citation>
    <scope>NUCLEOTIDE SEQUENCE [LARGE SCALE GENOMIC DNA]</scope>
    <source>
        <strain evidence="3">SQ345</strain>
    </source>
</reference>
<dbReference type="Gene3D" id="2.160.20.10">
    <property type="entry name" value="Single-stranded right-handed beta-helix, Pectin lyase-like"/>
    <property type="match status" value="1"/>
</dbReference>
<dbReference type="RefSeq" id="WP_348388333.1">
    <property type="nucleotide sequence ID" value="NZ_CP134146.1"/>
</dbReference>
<keyword evidence="1" id="KW-0732">Signal</keyword>
<dbReference type="InterPro" id="IPR006626">
    <property type="entry name" value="PbH1"/>
</dbReference>
<gene>
    <name evidence="2" type="ORF">RI845_03285</name>
</gene>
<protein>
    <submittedName>
        <fullName evidence="2">Right-handed parallel beta-helix repeat-containing protein</fullName>
    </submittedName>
</protein>
<evidence type="ECO:0000256" key="1">
    <source>
        <dbReference type="SAM" id="SignalP"/>
    </source>
</evidence>
<name>A0ABY9TKR1_9GAMM</name>
<keyword evidence="3" id="KW-1185">Reference proteome</keyword>
<feature type="signal peptide" evidence="1">
    <location>
        <begin position="1"/>
        <end position="21"/>
    </location>
</feature>
<organism evidence="2 3">
    <name type="scientific">Thalassotalea nanhaiensis</name>
    <dbReference type="NCBI Taxonomy" id="3065648"/>
    <lineage>
        <taxon>Bacteria</taxon>
        <taxon>Pseudomonadati</taxon>
        <taxon>Pseudomonadota</taxon>
        <taxon>Gammaproteobacteria</taxon>
        <taxon>Alteromonadales</taxon>
        <taxon>Colwelliaceae</taxon>
        <taxon>Thalassotalea</taxon>
    </lineage>
</organism>
<sequence length="552" mass="60397">MNAFSRLLILSSFLLSLSVQATDYYVHPGIGKDSNKGTSAELPRKSFPKNLKAGDKLLLAAGTTFWNKLELKNLRGTSEQPIIVTTYAADDKNKDARVAINSKGFLNGISIINSQHVHVSNIEVSANAGGVHKWIEKKYQKNNKNKLPTMRIGVLLEASKKGNFQGIKLDNLLVKDVYFNDPGVTRSKKETGSANGTESYGWGIRAFARNGGKFDGLVINNSTVTRVAHTGIKLNGPKGSIKNITLSNNKVFDVGGPGMQMSGGESVHVYGNIVKNSGSTKDTRNWGRGSGMWTWGTSYALIEYNKFLNANGPADSAGFHIDFNCDNIIFQYNISANNAGGFIEILGNNYNNAYRYNVSINDGYRTKGINNAFQEGKTFWFSGFVGKNNPHNGPFNSYIYNNTIYVKEDILSKMAVTRMSKGALIANNIFHVLGDSKAVKGDQYRPEAKGINHIKNVNFTNNIFLKDTTWPKSILIQDSAPVIGDVKFSNPGGTKLTDYIPLNKALVANKGIEIPFIEGDKKGLFRALKVSHDILGTPIKGKPDMGAIEISE</sequence>
<accession>A0ABY9TKR1</accession>
<dbReference type="EMBL" id="CP134146">
    <property type="protein sequence ID" value="WNC69189.1"/>
    <property type="molecule type" value="Genomic_DNA"/>
</dbReference>
<evidence type="ECO:0000313" key="2">
    <source>
        <dbReference type="EMBL" id="WNC69189.1"/>
    </source>
</evidence>
<dbReference type="InterPro" id="IPR011050">
    <property type="entry name" value="Pectin_lyase_fold/virulence"/>
</dbReference>
<dbReference type="SMART" id="SM00710">
    <property type="entry name" value="PbH1"/>
    <property type="match status" value="8"/>
</dbReference>
<dbReference type="Proteomes" id="UP001248581">
    <property type="component" value="Chromosome"/>
</dbReference>